<dbReference type="PANTHER" id="PTHR11946">
    <property type="entry name" value="VALYL-TRNA SYNTHETASES"/>
    <property type="match status" value="1"/>
</dbReference>
<dbReference type="GO" id="GO:0004832">
    <property type="term" value="F:valine-tRNA ligase activity"/>
    <property type="evidence" value="ECO:0007669"/>
    <property type="project" value="UniProtKB-EC"/>
</dbReference>
<evidence type="ECO:0000256" key="6">
    <source>
        <dbReference type="ARBA" id="ARBA00023146"/>
    </source>
</evidence>
<dbReference type="InterPro" id="IPR014729">
    <property type="entry name" value="Rossmann-like_a/b/a_fold"/>
</dbReference>
<dbReference type="PANTHER" id="PTHR11946:SF93">
    <property type="entry name" value="VALINE--TRNA LIGASE, CHLOROPLASTIC_MITOCHONDRIAL 2"/>
    <property type="match status" value="1"/>
</dbReference>
<organism evidence="9">
    <name type="scientific">marine sediment metagenome</name>
    <dbReference type="NCBI Taxonomy" id="412755"/>
    <lineage>
        <taxon>unclassified sequences</taxon>
        <taxon>metagenomes</taxon>
        <taxon>ecological metagenomes</taxon>
    </lineage>
</organism>
<dbReference type="InterPro" id="IPR002303">
    <property type="entry name" value="Valyl-tRNA_ligase"/>
</dbReference>
<evidence type="ECO:0000256" key="2">
    <source>
        <dbReference type="ARBA" id="ARBA00022598"/>
    </source>
</evidence>
<dbReference type="SUPFAM" id="SSF52374">
    <property type="entry name" value="Nucleotidylyl transferase"/>
    <property type="match status" value="1"/>
</dbReference>
<evidence type="ECO:0000313" key="9">
    <source>
        <dbReference type="EMBL" id="GAH29773.1"/>
    </source>
</evidence>
<keyword evidence="6" id="KW-0030">Aminoacyl-tRNA synthetase</keyword>
<evidence type="ECO:0000256" key="4">
    <source>
        <dbReference type="ARBA" id="ARBA00022840"/>
    </source>
</evidence>
<reference evidence="9" key="1">
    <citation type="journal article" date="2014" name="Front. Microbiol.">
        <title>High frequency of phylogenetically diverse reductive dehalogenase-homologous genes in deep subseafloor sedimentary metagenomes.</title>
        <authorList>
            <person name="Kawai M."/>
            <person name="Futagami T."/>
            <person name="Toyoda A."/>
            <person name="Takaki Y."/>
            <person name="Nishi S."/>
            <person name="Hori S."/>
            <person name="Arai W."/>
            <person name="Tsubouchi T."/>
            <person name="Morono Y."/>
            <person name="Uchiyama I."/>
            <person name="Ito T."/>
            <person name="Fujiyama A."/>
            <person name="Inagaki F."/>
            <person name="Takami H."/>
        </authorList>
    </citation>
    <scope>NUCLEOTIDE SEQUENCE</scope>
    <source>
        <strain evidence="9">Expedition CK06-06</strain>
    </source>
</reference>
<dbReference type="EMBL" id="BART01040511">
    <property type="protein sequence ID" value="GAH29773.1"/>
    <property type="molecule type" value="Genomic_DNA"/>
</dbReference>
<proteinExistence type="predicted"/>
<gene>
    <name evidence="9" type="ORF">S01H4_65881</name>
</gene>
<evidence type="ECO:0000259" key="8">
    <source>
        <dbReference type="Pfam" id="PF00133"/>
    </source>
</evidence>
<dbReference type="InterPro" id="IPR002300">
    <property type="entry name" value="aa-tRNA-synth_Ia"/>
</dbReference>
<evidence type="ECO:0000256" key="3">
    <source>
        <dbReference type="ARBA" id="ARBA00022741"/>
    </source>
</evidence>
<sequence>PGTDHAGIATQNVVEKEIAKEGESRYDLGREQFVERVWQWKEKYGNNIINQLKKLGFSRHLITGKFLNFPACSFIVPSLFNKLIIGRL</sequence>
<evidence type="ECO:0000256" key="7">
    <source>
        <dbReference type="ARBA" id="ARBA00029936"/>
    </source>
</evidence>
<protein>
    <recommendedName>
        <fullName evidence="1">valine--tRNA ligase</fullName>
        <ecNumber evidence="1">6.1.1.9</ecNumber>
    </recommendedName>
    <alternativeName>
        <fullName evidence="7">Valyl-tRNA synthetase</fullName>
    </alternativeName>
</protein>
<accession>X1G9Q7</accession>
<dbReference type="Pfam" id="PF00133">
    <property type="entry name" value="tRNA-synt_1"/>
    <property type="match status" value="1"/>
</dbReference>
<evidence type="ECO:0000256" key="1">
    <source>
        <dbReference type="ARBA" id="ARBA00013169"/>
    </source>
</evidence>
<keyword evidence="5" id="KW-0648">Protein biosynthesis</keyword>
<feature type="non-terminal residue" evidence="9">
    <location>
        <position position="1"/>
    </location>
</feature>
<dbReference type="GO" id="GO:0006438">
    <property type="term" value="P:valyl-tRNA aminoacylation"/>
    <property type="evidence" value="ECO:0007669"/>
    <property type="project" value="InterPro"/>
</dbReference>
<comment type="caution">
    <text evidence="9">The sequence shown here is derived from an EMBL/GenBank/DDBJ whole genome shotgun (WGS) entry which is preliminary data.</text>
</comment>
<keyword evidence="3" id="KW-0547">Nucleotide-binding</keyword>
<dbReference type="AlphaFoldDB" id="X1G9Q7"/>
<keyword evidence="2" id="KW-0436">Ligase</keyword>
<evidence type="ECO:0000256" key="5">
    <source>
        <dbReference type="ARBA" id="ARBA00022917"/>
    </source>
</evidence>
<dbReference type="GO" id="GO:0005829">
    <property type="term" value="C:cytosol"/>
    <property type="evidence" value="ECO:0007669"/>
    <property type="project" value="TreeGrafter"/>
</dbReference>
<dbReference type="GO" id="GO:0005524">
    <property type="term" value="F:ATP binding"/>
    <property type="evidence" value="ECO:0007669"/>
    <property type="project" value="UniProtKB-KW"/>
</dbReference>
<keyword evidence="4" id="KW-0067">ATP-binding</keyword>
<dbReference type="Gene3D" id="3.40.50.620">
    <property type="entry name" value="HUPs"/>
    <property type="match status" value="1"/>
</dbReference>
<dbReference type="EC" id="6.1.1.9" evidence="1"/>
<name>X1G9Q7_9ZZZZ</name>
<feature type="domain" description="Aminoacyl-tRNA synthetase class Ia" evidence="8">
    <location>
        <begin position="1"/>
        <end position="58"/>
    </location>
</feature>